<sequence>MALVCQGRYNWNPTTVCILKHHCFSIFPFPFHIAPLASSSVPAHRRMATNANPSSMELAESSSRANTPPGAHATRGTVLSYRNLSYAVDTPGGGTKLLLDDISVDIKPGELLAIMGPSGAGKSTLLDVMSSRKQALAGGSVSVHEVACGV</sequence>
<evidence type="ECO:0000256" key="4">
    <source>
        <dbReference type="ARBA" id="ARBA00022989"/>
    </source>
</evidence>
<feature type="domain" description="ABC transporter" evidence="7">
    <location>
        <begin position="99"/>
        <end position="141"/>
    </location>
</feature>
<name>A0A8H5ERH2_9AGAR</name>
<dbReference type="OrthoDB" id="66620at2759"/>
<dbReference type="EMBL" id="JAACJJ010000059">
    <property type="protein sequence ID" value="KAF5309448.1"/>
    <property type="molecule type" value="Genomic_DNA"/>
</dbReference>
<feature type="compositionally biased region" description="Polar residues" evidence="6">
    <location>
        <begin position="52"/>
        <end position="66"/>
    </location>
</feature>
<keyword evidence="4" id="KW-1133">Transmembrane helix</keyword>
<dbReference type="PANTHER" id="PTHR48041">
    <property type="entry name" value="ABC TRANSPORTER G FAMILY MEMBER 28"/>
    <property type="match status" value="1"/>
</dbReference>
<dbReference type="InterPro" id="IPR050352">
    <property type="entry name" value="ABCG_transporters"/>
</dbReference>
<evidence type="ECO:0000256" key="1">
    <source>
        <dbReference type="ARBA" id="ARBA00004141"/>
    </source>
</evidence>
<dbReference type="AlphaFoldDB" id="A0A8H5ERH2"/>
<evidence type="ECO:0000313" key="8">
    <source>
        <dbReference type="EMBL" id="KAF5309448.1"/>
    </source>
</evidence>
<dbReference type="GO" id="GO:0005524">
    <property type="term" value="F:ATP binding"/>
    <property type="evidence" value="ECO:0007669"/>
    <property type="project" value="InterPro"/>
</dbReference>
<dbReference type="InterPro" id="IPR027417">
    <property type="entry name" value="P-loop_NTPase"/>
</dbReference>
<dbReference type="InterPro" id="IPR003439">
    <property type="entry name" value="ABC_transporter-like_ATP-bd"/>
</dbReference>
<gene>
    <name evidence="8" type="ORF">D9619_012477</name>
</gene>
<dbReference type="Gene3D" id="3.40.50.300">
    <property type="entry name" value="P-loop containing nucleotide triphosphate hydrolases"/>
    <property type="match status" value="1"/>
</dbReference>
<dbReference type="GO" id="GO:0042626">
    <property type="term" value="F:ATPase-coupled transmembrane transporter activity"/>
    <property type="evidence" value="ECO:0007669"/>
    <property type="project" value="TreeGrafter"/>
</dbReference>
<evidence type="ECO:0000259" key="7">
    <source>
        <dbReference type="Pfam" id="PF00005"/>
    </source>
</evidence>
<evidence type="ECO:0000256" key="5">
    <source>
        <dbReference type="ARBA" id="ARBA00023136"/>
    </source>
</evidence>
<evidence type="ECO:0000313" key="9">
    <source>
        <dbReference type="Proteomes" id="UP000567179"/>
    </source>
</evidence>
<evidence type="ECO:0000256" key="2">
    <source>
        <dbReference type="ARBA" id="ARBA00022448"/>
    </source>
</evidence>
<protein>
    <recommendedName>
        <fullName evidence="7">ABC transporter domain-containing protein</fullName>
    </recommendedName>
</protein>
<keyword evidence="2" id="KW-0813">Transport</keyword>
<keyword evidence="9" id="KW-1185">Reference proteome</keyword>
<keyword evidence="5" id="KW-0472">Membrane</keyword>
<dbReference type="PANTHER" id="PTHR48041:SF139">
    <property type="entry name" value="PROTEIN SCARLET"/>
    <property type="match status" value="1"/>
</dbReference>
<keyword evidence="3" id="KW-0812">Transmembrane</keyword>
<reference evidence="8 9" key="1">
    <citation type="journal article" date="2020" name="ISME J.">
        <title>Uncovering the hidden diversity of litter-decomposition mechanisms in mushroom-forming fungi.</title>
        <authorList>
            <person name="Floudas D."/>
            <person name="Bentzer J."/>
            <person name="Ahren D."/>
            <person name="Johansson T."/>
            <person name="Persson P."/>
            <person name="Tunlid A."/>
        </authorList>
    </citation>
    <scope>NUCLEOTIDE SEQUENCE [LARGE SCALE GENOMIC DNA]</scope>
    <source>
        <strain evidence="8 9">CBS 101986</strain>
    </source>
</reference>
<dbReference type="GO" id="GO:0016887">
    <property type="term" value="F:ATP hydrolysis activity"/>
    <property type="evidence" value="ECO:0007669"/>
    <property type="project" value="InterPro"/>
</dbReference>
<dbReference type="Pfam" id="PF00005">
    <property type="entry name" value="ABC_tran"/>
    <property type="match status" value="1"/>
</dbReference>
<comment type="subcellular location">
    <subcellularLocation>
        <location evidence="1">Membrane</location>
        <topology evidence="1">Multi-pass membrane protein</topology>
    </subcellularLocation>
</comment>
<evidence type="ECO:0000256" key="6">
    <source>
        <dbReference type="SAM" id="MobiDB-lite"/>
    </source>
</evidence>
<comment type="caution">
    <text evidence="8">The sequence shown here is derived from an EMBL/GenBank/DDBJ whole genome shotgun (WGS) entry which is preliminary data.</text>
</comment>
<evidence type="ECO:0000256" key="3">
    <source>
        <dbReference type="ARBA" id="ARBA00022692"/>
    </source>
</evidence>
<feature type="region of interest" description="Disordered" evidence="6">
    <location>
        <begin position="52"/>
        <end position="74"/>
    </location>
</feature>
<dbReference type="Proteomes" id="UP000567179">
    <property type="component" value="Unassembled WGS sequence"/>
</dbReference>
<organism evidence="8 9">
    <name type="scientific">Psilocybe cf. subviscida</name>
    <dbReference type="NCBI Taxonomy" id="2480587"/>
    <lineage>
        <taxon>Eukaryota</taxon>
        <taxon>Fungi</taxon>
        <taxon>Dikarya</taxon>
        <taxon>Basidiomycota</taxon>
        <taxon>Agaricomycotina</taxon>
        <taxon>Agaricomycetes</taxon>
        <taxon>Agaricomycetidae</taxon>
        <taxon>Agaricales</taxon>
        <taxon>Agaricineae</taxon>
        <taxon>Strophariaceae</taxon>
        <taxon>Psilocybe</taxon>
    </lineage>
</organism>
<dbReference type="SUPFAM" id="SSF52540">
    <property type="entry name" value="P-loop containing nucleoside triphosphate hydrolases"/>
    <property type="match status" value="1"/>
</dbReference>
<proteinExistence type="predicted"/>
<accession>A0A8H5ERH2</accession>
<dbReference type="GO" id="GO:0016020">
    <property type="term" value="C:membrane"/>
    <property type="evidence" value="ECO:0007669"/>
    <property type="project" value="UniProtKB-SubCell"/>
</dbReference>